<sequence>MARRTRVKICGITRLQDAHLAQELGVDSLGFVFVPASARHVIAEDAAVIVNQLSPFVTPVGLFLNPTVEEVQHALNLMPSMVPQFHGQESGEFCDQFGRPYLKAIGVGAGKPMPEESELRAFGQAIGFLFDSNEPGQLGGTGHAFDWARLGEKMHKPLILAGGLNVHNVAQAIKQVAPFAVDVSSGVEQAKGIKDSEAMHAFMAAVRHADEQVLE</sequence>
<gene>
    <name evidence="9 11" type="primary">trpF</name>
    <name evidence="11" type="ORF">IMCC3135_26395</name>
</gene>
<reference evidence="11 12" key="1">
    <citation type="submission" date="2016-12" db="EMBL/GenBank/DDBJ databases">
        <authorList>
            <person name="Song W.-J."/>
            <person name="Kurnit D.M."/>
        </authorList>
    </citation>
    <scope>NUCLEOTIDE SEQUENCE [LARGE SCALE GENOMIC DNA]</scope>
    <source>
        <strain evidence="11 12">IMCC3135</strain>
    </source>
</reference>
<evidence type="ECO:0000313" key="11">
    <source>
        <dbReference type="EMBL" id="ASJ75334.1"/>
    </source>
</evidence>
<keyword evidence="12" id="KW-1185">Reference proteome</keyword>
<dbReference type="EMBL" id="CP018632">
    <property type="protein sequence ID" value="ASJ75334.1"/>
    <property type="molecule type" value="Genomic_DNA"/>
</dbReference>
<dbReference type="InterPro" id="IPR001240">
    <property type="entry name" value="PRAI_dom"/>
</dbReference>
<keyword evidence="5 9" id="KW-0028">Amino-acid biosynthesis</keyword>
<dbReference type="Pfam" id="PF00697">
    <property type="entry name" value="PRAI"/>
    <property type="match status" value="1"/>
</dbReference>
<evidence type="ECO:0000256" key="1">
    <source>
        <dbReference type="ARBA" id="ARBA00001164"/>
    </source>
</evidence>
<dbReference type="GO" id="GO:0000162">
    <property type="term" value="P:L-tryptophan biosynthetic process"/>
    <property type="evidence" value="ECO:0007669"/>
    <property type="project" value="UniProtKB-UniRule"/>
</dbReference>
<evidence type="ECO:0000256" key="7">
    <source>
        <dbReference type="ARBA" id="ARBA00023141"/>
    </source>
</evidence>
<evidence type="ECO:0000256" key="9">
    <source>
        <dbReference type="HAMAP-Rule" id="MF_00135"/>
    </source>
</evidence>
<organism evidence="11 12">
    <name type="scientific">Granulosicoccus antarcticus IMCC3135</name>
    <dbReference type="NCBI Taxonomy" id="1192854"/>
    <lineage>
        <taxon>Bacteria</taxon>
        <taxon>Pseudomonadati</taxon>
        <taxon>Pseudomonadota</taxon>
        <taxon>Gammaproteobacteria</taxon>
        <taxon>Chromatiales</taxon>
        <taxon>Granulosicoccaceae</taxon>
        <taxon>Granulosicoccus</taxon>
    </lineage>
</organism>
<comment type="catalytic activity">
    <reaction evidence="1 9">
        <text>N-(5-phospho-beta-D-ribosyl)anthranilate = 1-(2-carboxyphenylamino)-1-deoxy-D-ribulose 5-phosphate</text>
        <dbReference type="Rhea" id="RHEA:21540"/>
        <dbReference type="ChEBI" id="CHEBI:18277"/>
        <dbReference type="ChEBI" id="CHEBI:58613"/>
        <dbReference type="EC" id="5.3.1.24"/>
    </reaction>
</comment>
<evidence type="ECO:0000256" key="8">
    <source>
        <dbReference type="ARBA" id="ARBA00023235"/>
    </source>
</evidence>
<dbReference type="KEGG" id="gai:IMCC3135_26395"/>
<proteinExistence type="inferred from homology"/>
<evidence type="ECO:0000256" key="6">
    <source>
        <dbReference type="ARBA" id="ARBA00022822"/>
    </source>
</evidence>
<dbReference type="SUPFAM" id="SSF51366">
    <property type="entry name" value="Ribulose-phoshate binding barrel"/>
    <property type="match status" value="1"/>
</dbReference>
<dbReference type="HAMAP" id="MF_00135">
    <property type="entry name" value="PRAI"/>
    <property type="match status" value="1"/>
</dbReference>
<dbReference type="NCBIfam" id="NF002298">
    <property type="entry name" value="PRK01222.1-4"/>
    <property type="match status" value="1"/>
</dbReference>
<dbReference type="Proteomes" id="UP000250079">
    <property type="component" value="Chromosome"/>
</dbReference>
<evidence type="ECO:0000256" key="5">
    <source>
        <dbReference type="ARBA" id="ARBA00022605"/>
    </source>
</evidence>
<dbReference type="InterPro" id="IPR011060">
    <property type="entry name" value="RibuloseP-bd_barrel"/>
</dbReference>
<dbReference type="OrthoDB" id="9796196at2"/>
<comment type="similarity">
    <text evidence="9">Belongs to the TrpF family.</text>
</comment>
<name>A0A2Z2P663_9GAMM</name>
<dbReference type="PANTHER" id="PTHR42894">
    <property type="entry name" value="N-(5'-PHOSPHORIBOSYL)ANTHRANILATE ISOMERASE"/>
    <property type="match status" value="1"/>
</dbReference>
<dbReference type="EC" id="5.3.1.24" evidence="3 9"/>
<dbReference type="Gene3D" id="3.20.20.70">
    <property type="entry name" value="Aldolase class I"/>
    <property type="match status" value="1"/>
</dbReference>
<evidence type="ECO:0000256" key="3">
    <source>
        <dbReference type="ARBA" id="ARBA00012572"/>
    </source>
</evidence>
<dbReference type="GO" id="GO:0004640">
    <property type="term" value="F:phosphoribosylanthranilate isomerase activity"/>
    <property type="evidence" value="ECO:0007669"/>
    <property type="project" value="UniProtKB-UniRule"/>
</dbReference>
<comment type="pathway">
    <text evidence="2 9">Amino-acid biosynthesis; L-tryptophan biosynthesis; L-tryptophan from chorismate: step 3/5.</text>
</comment>
<protein>
    <recommendedName>
        <fullName evidence="4 9">N-(5'-phosphoribosyl)anthranilate isomerase</fullName>
        <shortName evidence="9">PRAI</shortName>
        <ecNumber evidence="3 9">5.3.1.24</ecNumber>
    </recommendedName>
</protein>
<dbReference type="InterPro" id="IPR044643">
    <property type="entry name" value="TrpF_fam"/>
</dbReference>
<feature type="domain" description="N-(5'phosphoribosyl) anthranilate isomerase (PRAI)" evidence="10">
    <location>
        <begin position="7"/>
        <end position="203"/>
    </location>
</feature>
<evidence type="ECO:0000259" key="10">
    <source>
        <dbReference type="Pfam" id="PF00697"/>
    </source>
</evidence>
<dbReference type="PANTHER" id="PTHR42894:SF1">
    <property type="entry name" value="N-(5'-PHOSPHORIBOSYL)ANTHRANILATE ISOMERASE"/>
    <property type="match status" value="1"/>
</dbReference>
<accession>A0A2Z2P663</accession>
<keyword evidence="6 9" id="KW-0822">Tryptophan biosynthesis</keyword>
<dbReference type="RefSeq" id="WP_088922086.1">
    <property type="nucleotide sequence ID" value="NZ_CP018632.1"/>
</dbReference>
<keyword evidence="8 9" id="KW-0413">Isomerase</keyword>
<evidence type="ECO:0000313" key="12">
    <source>
        <dbReference type="Proteomes" id="UP000250079"/>
    </source>
</evidence>
<dbReference type="InterPro" id="IPR013785">
    <property type="entry name" value="Aldolase_TIM"/>
</dbReference>
<dbReference type="AlphaFoldDB" id="A0A2Z2P663"/>
<keyword evidence="7 9" id="KW-0057">Aromatic amino acid biosynthesis</keyword>
<dbReference type="CDD" id="cd00405">
    <property type="entry name" value="PRAI"/>
    <property type="match status" value="1"/>
</dbReference>
<evidence type="ECO:0000256" key="4">
    <source>
        <dbReference type="ARBA" id="ARBA00022272"/>
    </source>
</evidence>
<dbReference type="UniPathway" id="UPA00035">
    <property type="reaction ID" value="UER00042"/>
</dbReference>
<evidence type="ECO:0000256" key="2">
    <source>
        <dbReference type="ARBA" id="ARBA00004664"/>
    </source>
</evidence>